<evidence type="ECO:0000259" key="1">
    <source>
        <dbReference type="Pfam" id="PF03050"/>
    </source>
</evidence>
<dbReference type="Pfam" id="PF13007">
    <property type="entry name" value="LZ_Tnp_IS66"/>
    <property type="match status" value="1"/>
</dbReference>
<sequence>MPQMSALLDAKEREILRLRRQVAWFQRQIFGQKSERRMPEPEGVQGTLGEAFDVVPDDAAAPANKTKIAPHERAPGKKNSNLIDGNDDAALFFDESNVPVEVIAVVNDEAAGLDPADFEVIGEKVSYRLAQRPGSYVILKYVRPVIKLRADGALSCPLAPVGVLDGCRADVSFIAGMIIDKFAYRQPLYRQHVKLQDSGINVSRAWITKLMPAAVSLIEPIFNAQLESVRRSRVIAMDETPIKAGRAGPAK</sequence>
<feature type="domain" description="Transposase IS66 central" evidence="1">
    <location>
        <begin position="168"/>
        <end position="246"/>
    </location>
</feature>
<organism evidence="3 4">
    <name type="scientific">Pseudoduganella plicata</name>
    <dbReference type="NCBI Taxonomy" id="321984"/>
    <lineage>
        <taxon>Bacteria</taxon>
        <taxon>Pseudomonadati</taxon>
        <taxon>Pseudomonadota</taxon>
        <taxon>Betaproteobacteria</taxon>
        <taxon>Burkholderiales</taxon>
        <taxon>Oxalobacteraceae</taxon>
        <taxon>Telluria group</taxon>
        <taxon>Pseudoduganella</taxon>
    </lineage>
</organism>
<name>A0AA87Y888_9BURK</name>
<evidence type="ECO:0000313" key="4">
    <source>
        <dbReference type="Proteomes" id="UP000619512"/>
    </source>
</evidence>
<dbReference type="InterPro" id="IPR024463">
    <property type="entry name" value="Transposase_TnpC_homeodom"/>
</dbReference>
<dbReference type="InterPro" id="IPR004291">
    <property type="entry name" value="Transposase_IS66_central"/>
</dbReference>
<accession>A0AA87Y888</accession>
<gene>
    <name evidence="3" type="ORF">GCM10007388_25140</name>
</gene>
<comment type="caution">
    <text evidence="3">The sequence shown here is derived from an EMBL/GenBank/DDBJ whole genome shotgun (WGS) entry which is preliminary data.</text>
</comment>
<dbReference type="PANTHER" id="PTHR33678:SF1">
    <property type="entry name" value="BLL1576 PROTEIN"/>
    <property type="match status" value="1"/>
</dbReference>
<dbReference type="InterPro" id="IPR052344">
    <property type="entry name" value="Transposase-related"/>
</dbReference>
<protein>
    <recommendedName>
        <fullName evidence="5">Transposase</fullName>
    </recommendedName>
</protein>
<feature type="domain" description="Transposase TnpC homeodomain" evidence="2">
    <location>
        <begin position="17"/>
        <end position="77"/>
    </location>
</feature>
<dbReference type="AlphaFoldDB" id="A0AA87Y888"/>
<evidence type="ECO:0000259" key="2">
    <source>
        <dbReference type="Pfam" id="PF13007"/>
    </source>
</evidence>
<evidence type="ECO:0008006" key="5">
    <source>
        <dbReference type="Google" id="ProtNLM"/>
    </source>
</evidence>
<proteinExistence type="predicted"/>
<reference evidence="3" key="1">
    <citation type="journal article" date="2014" name="Int. J. Syst. Evol. Microbiol.">
        <title>Complete genome sequence of Corynebacterium casei LMG S-19264T (=DSM 44701T), isolated from a smear-ripened cheese.</title>
        <authorList>
            <consortium name="US DOE Joint Genome Institute (JGI-PGF)"/>
            <person name="Walter F."/>
            <person name="Albersmeier A."/>
            <person name="Kalinowski J."/>
            <person name="Ruckert C."/>
        </authorList>
    </citation>
    <scope>NUCLEOTIDE SEQUENCE</scope>
    <source>
        <strain evidence="3">KCTC 12344</strain>
    </source>
</reference>
<dbReference type="EMBL" id="BMWW01000004">
    <property type="protein sequence ID" value="GGY90853.1"/>
    <property type="molecule type" value="Genomic_DNA"/>
</dbReference>
<dbReference type="PANTHER" id="PTHR33678">
    <property type="entry name" value="BLL1576 PROTEIN"/>
    <property type="match status" value="1"/>
</dbReference>
<dbReference type="Proteomes" id="UP000619512">
    <property type="component" value="Unassembled WGS sequence"/>
</dbReference>
<dbReference type="Pfam" id="PF03050">
    <property type="entry name" value="DDE_Tnp_IS66"/>
    <property type="match status" value="1"/>
</dbReference>
<reference evidence="3" key="2">
    <citation type="submission" date="2022-12" db="EMBL/GenBank/DDBJ databases">
        <authorList>
            <person name="Sun Q."/>
            <person name="Kim S."/>
        </authorList>
    </citation>
    <scope>NUCLEOTIDE SEQUENCE</scope>
    <source>
        <strain evidence="3">KCTC 12344</strain>
    </source>
</reference>
<evidence type="ECO:0000313" key="3">
    <source>
        <dbReference type="EMBL" id="GGY90853.1"/>
    </source>
</evidence>